<evidence type="ECO:0000256" key="2">
    <source>
        <dbReference type="ARBA" id="ARBA00022448"/>
    </source>
</evidence>
<keyword evidence="9" id="KW-0472">Membrane</keyword>
<evidence type="ECO:0000256" key="10">
    <source>
        <dbReference type="ARBA" id="ARBA00023303"/>
    </source>
</evidence>
<keyword evidence="7" id="KW-1133">Transmembrane helix</keyword>
<dbReference type="GO" id="GO:0005242">
    <property type="term" value="F:inward rectifier potassium channel activity"/>
    <property type="evidence" value="ECO:0007669"/>
    <property type="project" value="InterPro"/>
</dbReference>
<dbReference type="AlphaFoldDB" id="A0A8C5X222"/>
<evidence type="ECO:0000256" key="7">
    <source>
        <dbReference type="ARBA" id="ARBA00022989"/>
    </source>
</evidence>
<dbReference type="GO" id="GO:0034702">
    <property type="term" value="C:monoatomic ion channel complex"/>
    <property type="evidence" value="ECO:0007669"/>
    <property type="project" value="UniProtKB-KW"/>
</dbReference>
<dbReference type="Ensembl" id="ENSMCST00000004944.1">
    <property type="protein sequence ID" value="ENSMCSP00000004831.1"/>
    <property type="gene ID" value="ENSMCSG00000003522.1"/>
</dbReference>
<dbReference type="InterPro" id="IPR013518">
    <property type="entry name" value="K_chnl_inward-rec_Kir_cyto"/>
</dbReference>
<reference evidence="14" key="1">
    <citation type="submission" date="2025-08" db="UniProtKB">
        <authorList>
            <consortium name="Ensembl"/>
        </authorList>
    </citation>
    <scope>IDENTIFICATION</scope>
</reference>
<evidence type="ECO:0000256" key="11">
    <source>
        <dbReference type="ARBA" id="ARBA00034430"/>
    </source>
</evidence>
<dbReference type="PRINTS" id="PR01322">
    <property type="entry name" value="KIR12CHANNEL"/>
</dbReference>
<evidence type="ECO:0000313" key="14">
    <source>
        <dbReference type="Ensembl" id="ENSMCSP00000004831.1"/>
    </source>
</evidence>
<organism evidence="14 15">
    <name type="scientific">Malurus cyaneus samueli</name>
    <dbReference type="NCBI Taxonomy" id="2593467"/>
    <lineage>
        <taxon>Eukaryota</taxon>
        <taxon>Metazoa</taxon>
        <taxon>Chordata</taxon>
        <taxon>Craniata</taxon>
        <taxon>Vertebrata</taxon>
        <taxon>Euteleostomi</taxon>
        <taxon>Archelosauria</taxon>
        <taxon>Archosauria</taxon>
        <taxon>Dinosauria</taxon>
        <taxon>Saurischia</taxon>
        <taxon>Theropoda</taxon>
        <taxon>Coelurosauria</taxon>
        <taxon>Aves</taxon>
        <taxon>Neognathae</taxon>
        <taxon>Neoaves</taxon>
        <taxon>Telluraves</taxon>
        <taxon>Australaves</taxon>
        <taxon>Passeriformes</taxon>
        <taxon>Meliphagoidea</taxon>
        <taxon>Maluridae</taxon>
        <taxon>Malurus</taxon>
    </lineage>
</organism>
<dbReference type="PRINTS" id="PR01320">
    <property type="entry name" value="KIRCHANNEL"/>
</dbReference>
<dbReference type="GO" id="GO:0034765">
    <property type="term" value="P:regulation of monoatomic ion transmembrane transport"/>
    <property type="evidence" value="ECO:0007669"/>
    <property type="project" value="TreeGrafter"/>
</dbReference>
<name>A0A8C5X222_9PASS</name>
<dbReference type="Pfam" id="PF17655">
    <property type="entry name" value="IRK_C"/>
    <property type="match status" value="1"/>
</dbReference>
<evidence type="ECO:0000256" key="3">
    <source>
        <dbReference type="ARBA" id="ARBA00022538"/>
    </source>
</evidence>
<keyword evidence="2 12" id="KW-0813">Transport</keyword>
<dbReference type="InterPro" id="IPR041647">
    <property type="entry name" value="IRK_C"/>
</dbReference>
<proteinExistence type="inferred from homology"/>
<dbReference type="InterPro" id="IPR003269">
    <property type="entry name" value="K_chnl_inward-rec_Kir1.2"/>
</dbReference>
<feature type="domain" description="Inward rectifier potassium channel C-terminal" evidence="13">
    <location>
        <begin position="3"/>
        <end position="53"/>
    </location>
</feature>
<comment type="subcellular location">
    <subcellularLocation>
        <location evidence="1 12">Membrane</location>
        <topology evidence="1 12">Multi-pass membrane protein</topology>
    </subcellularLocation>
</comment>
<keyword evidence="6 12" id="KW-0630">Potassium</keyword>
<evidence type="ECO:0000256" key="4">
    <source>
        <dbReference type="ARBA" id="ARBA00022692"/>
    </source>
</evidence>
<dbReference type="OrthoDB" id="273257at2759"/>
<dbReference type="Proteomes" id="UP000694560">
    <property type="component" value="Unplaced"/>
</dbReference>
<dbReference type="Gene3D" id="2.60.40.1400">
    <property type="entry name" value="G protein-activated inward rectifier potassium channel 1"/>
    <property type="match status" value="1"/>
</dbReference>
<comment type="similarity">
    <text evidence="12">Belongs to the inward rectifier-type potassium channel (TC 1.A.2.1) family.</text>
</comment>
<evidence type="ECO:0000256" key="8">
    <source>
        <dbReference type="ARBA" id="ARBA00023065"/>
    </source>
</evidence>
<comment type="catalytic activity">
    <reaction evidence="11">
        <text>K(+)(in) = K(+)(out)</text>
        <dbReference type="Rhea" id="RHEA:29463"/>
        <dbReference type="ChEBI" id="CHEBI:29103"/>
    </reaction>
</comment>
<keyword evidence="5 12" id="KW-0851">Voltage-gated channel</keyword>
<reference evidence="14" key="2">
    <citation type="submission" date="2025-09" db="UniProtKB">
        <authorList>
            <consortium name="Ensembl"/>
        </authorList>
    </citation>
    <scope>IDENTIFICATION</scope>
</reference>
<evidence type="ECO:0000259" key="13">
    <source>
        <dbReference type="Pfam" id="PF17655"/>
    </source>
</evidence>
<keyword evidence="15" id="KW-1185">Reference proteome</keyword>
<dbReference type="SUPFAM" id="SSF81296">
    <property type="entry name" value="E set domains"/>
    <property type="match status" value="1"/>
</dbReference>
<keyword evidence="8 12" id="KW-0406">Ion transport</keyword>
<evidence type="ECO:0000256" key="5">
    <source>
        <dbReference type="ARBA" id="ARBA00022882"/>
    </source>
</evidence>
<dbReference type="GO" id="GO:1990573">
    <property type="term" value="P:potassium ion import across plasma membrane"/>
    <property type="evidence" value="ECO:0007669"/>
    <property type="project" value="TreeGrafter"/>
</dbReference>
<keyword evidence="4 12" id="KW-0812">Transmembrane</keyword>
<protein>
    <recommendedName>
        <fullName evidence="13">Inward rectifier potassium channel C-terminal domain-containing protein</fullName>
    </recommendedName>
</protein>
<dbReference type="PANTHER" id="PTHR11767">
    <property type="entry name" value="INWARD RECTIFIER POTASSIUM CHANNEL"/>
    <property type="match status" value="1"/>
</dbReference>
<evidence type="ECO:0000256" key="1">
    <source>
        <dbReference type="ARBA" id="ARBA00004141"/>
    </source>
</evidence>
<evidence type="ECO:0000256" key="6">
    <source>
        <dbReference type="ARBA" id="ARBA00022958"/>
    </source>
</evidence>
<evidence type="ECO:0000256" key="9">
    <source>
        <dbReference type="ARBA" id="ARBA00023136"/>
    </source>
</evidence>
<accession>A0A8C5X222</accession>
<evidence type="ECO:0000256" key="12">
    <source>
        <dbReference type="RuleBase" id="RU003822"/>
    </source>
</evidence>
<keyword evidence="3 12" id="KW-0633">Potassium transport</keyword>
<evidence type="ECO:0000313" key="15">
    <source>
        <dbReference type="Proteomes" id="UP000694560"/>
    </source>
</evidence>
<dbReference type="InterPro" id="IPR016449">
    <property type="entry name" value="K_chnl_inward-rec_Kir"/>
</dbReference>
<dbReference type="GO" id="GO:0005886">
    <property type="term" value="C:plasma membrane"/>
    <property type="evidence" value="ECO:0007669"/>
    <property type="project" value="TreeGrafter"/>
</dbReference>
<dbReference type="InterPro" id="IPR014756">
    <property type="entry name" value="Ig_E-set"/>
</dbReference>
<sequence length="91" mass="10081">MVATCQVRTSYLPEEILWGYEFTPAISLSASGKYVADFSLFDRVVKVAAPCCRREAGPRFGDPDKVKLEESLREAEREAEGAPLSVRISNV</sequence>
<keyword evidence="10 12" id="KW-0407">Ion channel</keyword>
<dbReference type="PANTHER" id="PTHR11767:SF21">
    <property type="entry name" value="ATP-SENSITIVE INWARD RECTIFIER POTASSIUM CHANNEL 10"/>
    <property type="match status" value="1"/>
</dbReference>